<dbReference type="PRINTS" id="PR00463">
    <property type="entry name" value="EP450I"/>
</dbReference>
<dbReference type="Gene3D" id="1.10.630.10">
    <property type="entry name" value="Cytochrome P450"/>
    <property type="match status" value="1"/>
</dbReference>
<dbReference type="GO" id="GO:0008395">
    <property type="term" value="F:steroid hydroxylase activity"/>
    <property type="evidence" value="ECO:0007669"/>
    <property type="project" value="TreeGrafter"/>
</dbReference>
<comment type="similarity">
    <text evidence="4 16">Belongs to the cytochrome P450 family.</text>
</comment>
<evidence type="ECO:0000256" key="6">
    <source>
        <dbReference type="ARBA" id="ARBA00022617"/>
    </source>
</evidence>
<evidence type="ECO:0000256" key="13">
    <source>
        <dbReference type="ARBA" id="ARBA00023136"/>
    </source>
</evidence>
<dbReference type="PANTHER" id="PTHR24302">
    <property type="entry name" value="CYTOCHROME P450 FAMILY 3"/>
    <property type="match status" value="1"/>
</dbReference>
<evidence type="ECO:0000256" key="10">
    <source>
        <dbReference type="ARBA" id="ARBA00023002"/>
    </source>
</evidence>
<organism evidence="18 19">
    <name type="scientific">Denticeps clupeoides</name>
    <name type="common">denticle herring</name>
    <dbReference type="NCBI Taxonomy" id="299321"/>
    <lineage>
        <taxon>Eukaryota</taxon>
        <taxon>Metazoa</taxon>
        <taxon>Chordata</taxon>
        <taxon>Craniata</taxon>
        <taxon>Vertebrata</taxon>
        <taxon>Euteleostomi</taxon>
        <taxon>Actinopterygii</taxon>
        <taxon>Neopterygii</taxon>
        <taxon>Teleostei</taxon>
        <taxon>Clupei</taxon>
        <taxon>Clupeiformes</taxon>
        <taxon>Denticipitoidei</taxon>
        <taxon>Denticipitidae</taxon>
        <taxon>Denticeps</taxon>
    </lineage>
</organism>
<reference evidence="18 19" key="1">
    <citation type="submission" date="2020-06" db="EMBL/GenBank/DDBJ databases">
        <authorList>
            <consortium name="Wellcome Sanger Institute Data Sharing"/>
        </authorList>
    </citation>
    <scope>NUCLEOTIDE SEQUENCE [LARGE SCALE GENOMIC DNA]</scope>
</reference>
<protein>
    <recommendedName>
        <fullName evidence="5">unspecific monooxygenase</fullName>
        <ecNumber evidence="5">1.14.14.1</ecNumber>
    </recommendedName>
</protein>
<feature type="transmembrane region" description="Helical" evidence="17">
    <location>
        <begin position="12"/>
        <end position="33"/>
    </location>
</feature>
<comment type="subcellular location">
    <subcellularLocation>
        <location evidence="3">Endoplasmic reticulum membrane</location>
        <topology evidence="3">Peripheral membrane protein</topology>
    </subcellularLocation>
    <subcellularLocation>
        <location evidence="2">Microsome membrane</location>
        <topology evidence="2">Peripheral membrane protein</topology>
    </subcellularLocation>
</comment>
<dbReference type="GO" id="GO:0005506">
    <property type="term" value="F:iron ion binding"/>
    <property type="evidence" value="ECO:0007669"/>
    <property type="project" value="InterPro"/>
</dbReference>
<reference evidence="18" key="3">
    <citation type="submission" date="2025-09" db="UniProtKB">
        <authorList>
            <consortium name="Ensembl"/>
        </authorList>
    </citation>
    <scope>IDENTIFICATION</scope>
</reference>
<evidence type="ECO:0000256" key="1">
    <source>
        <dbReference type="ARBA" id="ARBA00001971"/>
    </source>
</evidence>
<keyword evidence="10 16" id="KW-0560">Oxidoreductase</keyword>
<dbReference type="InterPro" id="IPR001128">
    <property type="entry name" value="Cyt_P450"/>
</dbReference>
<evidence type="ECO:0000256" key="2">
    <source>
        <dbReference type="ARBA" id="ARBA00004174"/>
    </source>
</evidence>
<comment type="catalytic activity">
    <reaction evidence="14">
        <text>an organic molecule + reduced [NADPH--hemoprotein reductase] + O2 = an alcohol + oxidized [NADPH--hemoprotein reductase] + H2O + H(+)</text>
        <dbReference type="Rhea" id="RHEA:17149"/>
        <dbReference type="Rhea" id="RHEA-COMP:11964"/>
        <dbReference type="Rhea" id="RHEA-COMP:11965"/>
        <dbReference type="ChEBI" id="CHEBI:15377"/>
        <dbReference type="ChEBI" id="CHEBI:15378"/>
        <dbReference type="ChEBI" id="CHEBI:15379"/>
        <dbReference type="ChEBI" id="CHEBI:30879"/>
        <dbReference type="ChEBI" id="CHEBI:57618"/>
        <dbReference type="ChEBI" id="CHEBI:58210"/>
        <dbReference type="ChEBI" id="CHEBI:142491"/>
        <dbReference type="EC" id="1.14.14.1"/>
    </reaction>
</comment>
<evidence type="ECO:0000256" key="17">
    <source>
        <dbReference type="SAM" id="Phobius"/>
    </source>
</evidence>
<evidence type="ECO:0000256" key="4">
    <source>
        <dbReference type="ARBA" id="ARBA00010617"/>
    </source>
</evidence>
<dbReference type="GeneTree" id="ENSGT00950000182958"/>
<dbReference type="Pfam" id="PF00067">
    <property type="entry name" value="p450"/>
    <property type="match status" value="1"/>
</dbReference>
<dbReference type="GO" id="GO:0020037">
    <property type="term" value="F:heme binding"/>
    <property type="evidence" value="ECO:0007669"/>
    <property type="project" value="InterPro"/>
</dbReference>
<keyword evidence="9" id="KW-0492">Microsome</keyword>
<keyword evidence="17" id="KW-0812">Transmembrane</keyword>
<dbReference type="AlphaFoldDB" id="A0AAY4BFB8"/>
<dbReference type="GO" id="GO:0016712">
    <property type="term" value="F:oxidoreductase activity, acting on paired donors, with incorporation or reduction of molecular oxygen, reduced flavin or flavoprotein as one donor, and incorporation of one atom of oxygen"/>
    <property type="evidence" value="ECO:0007669"/>
    <property type="project" value="UniProtKB-EC"/>
</dbReference>
<keyword evidence="7 15" id="KW-0479">Metal-binding</keyword>
<dbReference type="FunFam" id="1.10.630.10:FF:000003">
    <property type="entry name" value="cytochrome P450 3A12-like isoform X2"/>
    <property type="match status" value="1"/>
</dbReference>
<feature type="transmembrane region" description="Helical" evidence="17">
    <location>
        <begin position="205"/>
        <end position="227"/>
    </location>
</feature>
<keyword evidence="11 15" id="KW-0408">Iron</keyword>
<evidence type="ECO:0000256" key="16">
    <source>
        <dbReference type="RuleBase" id="RU000461"/>
    </source>
</evidence>
<dbReference type="InterPro" id="IPR002401">
    <property type="entry name" value="Cyt_P450_E_grp-I"/>
</dbReference>
<evidence type="ECO:0000256" key="9">
    <source>
        <dbReference type="ARBA" id="ARBA00022848"/>
    </source>
</evidence>
<evidence type="ECO:0000256" key="5">
    <source>
        <dbReference type="ARBA" id="ARBA00012109"/>
    </source>
</evidence>
<evidence type="ECO:0000256" key="7">
    <source>
        <dbReference type="ARBA" id="ARBA00022723"/>
    </source>
</evidence>
<feature type="binding site" description="axial binding residue" evidence="15">
    <location>
        <position position="428"/>
    </location>
    <ligand>
        <name>heme</name>
        <dbReference type="ChEBI" id="CHEBI:30413"/>
    </ligand>
    <ligandPart>
        <name>Fe</name>
        <dbReference type="ChEBI" id="CHEBI:18248"/>
    </ligandPart>
</feature>
<accession>A0AAY4BFB8</accession>
<dbReference type="EC" id="1.14.14.1" evidence="5"/>
<evidence type="ECO:0000256" key="15">
    <source>
        <dbReference type="PIRSR" id="PIRSR602401-1"/>
    </source>
</evidence>
<dbReference type="InterPro" id="IPR050705">
    <property type="entry name" value="Cytochrome_P450_3A"/>
</dbReference>
<dbReference type="InterPro" id="IPR017972">
    <property type="entry name" value="Cyt_P450_CS"/>
</dbReference>
<sequence>RMVVFYLSPETWALLLCLLGLMVLYGYWPYGVFRKLGVPGPRPVPVFGTSLEYRKGFFNFDLECFRKYGKIWGFYDGRQPVMSIVDPAMIKTVLVKECYSFFTNRRDIGLNGPLYDAVSVAEDEDWRRIRAVLSPSFTSGRLKEACVFIANAALAHVALVFFGAYSMDVVTSTAFSVDIDSLNNPKDPFVTNIKKMLKFDFLDPLFFIIGLFPFMIPVLKTFGVSFFKKSVTDFFYAALKKIKSERTTNPHKSRVDFLQLMMDSQGREGNDTLKGLSDHEILSQSMIFIFAGYETTSSTLSFLFYNLATNPDVMKKLQEEIDEVFPNKAPVQYDALMKMEYLDSVLNESLRLFPVAARLERACKKTVEIHGVTIPKGMIVMVPTYVLHKDPDLWTDPESFKPERFSKENKESIDPYVYMPFGAGPRNCIGMRFALVVIKLAAVELLQRYSFVTCEETQVPLELDFQGLLTPKKPVKLKMVPRDSKSSENLYSNSHHVGS</sequence>
<keyword evidence="19" id="KW-1185">Reference proteome</keyword>
<keyword evidence="6 15" id="KW-0349">Heme</keyword>
<dbReference type="SUPFAM" id="SSF48264">
    <property type="entry name" value="Cytochrome P450"/>
    <property type="match status" value="1"/>
</dbReference>
<evidence type="ECO:0000256" key="11">
    <source>
        <dbReference type="ARBA" id="ARBA00023004"/>
    </source>
</evidence>
<keyword evidence="13 17" id="KW-0472">Membrane</keyword>
<keyword evidence="8" id="KW-0256">Endoplasmic reticulum</keyword>
<evidence type="ECO:0000313" key="18">
    <source>
        <dbReference type="Ensembl" id="ENSDCDP00010018646.1"/>
    </source>
</evidence>
<dbReference type="Proteomes" id="UP000694580">
    <property type="component" value="Chromosome 3"/>
</dbReference>
<evidence type="ECO:0000256" key="8">
    <source>
        <dbReference type="ARBA" id="ARBA00022824"/>
    </source>
</evidence>
<dbReference type="Ensembl" id="ENSDCDT00010019729.1">
    <property type="protein sequence ID" value="ENSDCDP00010018646.1"/>
    <property type="gene ID" value="ENSDCDG00010007922.1"/>
</dbReference>
<gene>
    <name evidence="18" type="primary">LOC114785731</name>
</gene>
<dbReference type="GO" id="GO:0005789">
    <property type="term" value="C:endoplasmic reticulum membrane"/>
    <property type="evidence" value="ECO:0007669"/>
    <property type="project" value="UniProtKB-SubCell"/>
</dbReference>
<dbReference type="PROSITE" id="PS00086">
    <property type="entry name" value="CYTOCHROME_P450"/>
    <property type="match status" value="1"/>
</dbReference>
<dbReference type="PANTHER" id="PTHR24302:SF32">
    <property type="entry name" value="CYTOCHROME P450, FAMILY 3, SUBFAMILY A, POLYPEPTIDE 65"/>
    <property type="match status" value="1"/>
</dbReference>
<feature type="transmembrane region" description="Helical" evidence="17">
    <location>
        <begin position="145"/>
        <end position="165"/>
    </location>
</feature>
<reference evidence="18" key="2">
    <citation type="submission" date="2025-08" db="UniProtKB">
        <authorList>
            <consortium name="Ensembl"/>
        </authorList>
    </citation>
    <scope>IDENTIFICATION</scope>
</reference>
<evidence type="ECO:0000313" key="19">
    <source>
        <dbReference type="Proteomes" id="UP000694580"/>
    </source>
</evidence>
<evidence type="ECO:0000256" key="3">
    <source>
        <dbReference type="ARBA" id="ARBA00004406"/>
    </source>
</evidence>
<name>A0AAY4BFB8_9TELE</name>
<comment type="cofactor">
    <cofactor evidence="1 15">
        <name>heme</name>
        <dbReference type="ChEBI" id="CHEBI:30413"/>
    </cofactor>
</comment>
<evidence type="ECO:0000256" key="12">
    <source>
        <dbReference type="ARBA" id="ARBA00023033"/>
    </source>
</evidence>
<keyword evidence="12 16" id="KW-0503">Monooxygenase</keyword>
<dbReference type="PRINTS" id="PR00385">
    <property type="entry name" value="P450"/>
</dbReference>
<keyword evidence="17" id="KW-1133">Transmembrane helix</keyword>
<evidence type="ECO:0000256" key="14">
    <source>
        <dbReference type="ARBA" id="ARBA00047827"/>
    </source>
</evidence>
<proteinExistence type="inferred from homology"/>
<dbReference type="InterPro" id="IPR036396">
    <property type="entry name" value="Cyt_P450_sf"/>
</dbReference>